<organism evidence="1">
    <name type="scientific">Oscillatoriales cyanobacterium SpSt-418</name>
    <dbReference type="NCBI Taxonomy" id="2282169"/>
    <lineage>
        <taxon>Bacteria</taxon>
        <taxon>Bacillati</taxon>
        <taxon>Cyanobacteriota</taxon>
        <taxon>Cyanophyceae</taxon>
        <taxon>Oscillatoriophycideae</taxon>
        <taxon>Oscillatoriales</taxon>
    </lineage>
</organism>
<sequence length="277" mass="30413">MTPPVGVFQCLPLRQLANLKLILSGGVILCSTVGVYRWQQAVVSQPTSGDTQISTKVPDATGSPLTTPQLVKDTNPEPIAELLWSDRPAALPKHMEAVYEDALTQSQTLASQNQLTEAIRIVAGIPSNSRHFAMAQQLQDDWSRELLRQATNECQQANVTKAVALLKAIPVSSPLYRRANQLQQNWNQQAQILNQAIMANKKGDWQAAIDAVKALETSPMFHSLRVQELLQQAMIKLYEPDAQLLQIATADLPAVEPSMDTLEPAPTSIAMPESNFE</sequence>
<dbReference type="AlphaFoldDB" id="A0A7C3KGW2"/>
<accession>A0A7C3KGW2</accession>
<name>A0A7C3KGW2_9CYAN</name>
<comment type="caution">
    <text evidence="1">The sequence shown here is derived from an EMBL/GenBank/DDBJ whole genome shotgun (WGS) entry which is preliminary data.</text>
</comment>
<protein>
    <submittedName>
        <fullName evidence="1">Uncharacterized protein</fullName>
    </submittedName>
</protein>
<evidence type="ECO:0000313" key="1">
    <source>
        <dbReference type="EMBL" id="HFM99990.1"/>
    </source>
</evidence>
<dbReference type="EMBL" id="DSRU01000281">
    <property type="protein sequence ID" value="HFM99990.1"/>
    <property type="molecule type" value="Genomic_DNA"/>
</dbReference>
<gene>
    <name evidence="1" type="ORF">ENR64_19975</name>
</gene>
<reference evidence="1" key="1">
    <citation type="journal article" date="2020" name="mSystems">
        <title>Genome- and Community-Level Interaction Insights into Carbon Utilization and Element Cycling Functions of Hydrothermarchaeota in Hydrothermal Sediment.</title>
        <authorList>
            <person name="Zhou Z."/>
            <person name="Liu Y."/>
            <person name="Xu W."/>
            <person name="Pan J."/>
            <person name="Luo Z.H."/>
            <person name="Li M."/>
        </authorList>
    </citation>
    <scope>NUCLEOTIDE SEQUENCE [LARGE SCALE GENOMIC DNA]</scope>
    <source>
        <strain evidence="1">SpSt-418</strain>
    </source>
</reference>
<proteinExistence type="predicted"/>